<evidence type="ECO:0000256" key="12">
    <source>
        <dbReference type="SAM" id="MobiDB-lite"/>
    </source>
</evidence>
<comment type="similarity">
    <text evidence="2">Belongs to the nuclear hormone receptor family. NR5 subfamily.</text>
</comment>
<dbReference type="PRINTS" id="PR00047">
    <property type="entry name" value="STROIDFINGER"/>
</dbReference>
<dbReference type="SMART" id="SM00430">
    <property type="entry name" value="HOLI"/>
    <property type="match status" value="1"/>
</dbReference>
<sequence length="647" mass="72896">MLSHTDHHGQSNVAYYTQDWRQNQLPPPPAAAQDYPHHHHPHAGYHQTGAGYSFQTEPGYISRVNACTWPGFVPPDWGGDRALPASAMVPKGEHQGIPYLTGPATDARGSNSNLSDMSSISGNSVKMMSDYQFEEEAKDLEEACPVCGDKVSGYHYGLLTCESCKGFFKRTVQNNKQYTCIENQNCVIDKTQRKRCPYCRFQKCLQVGMKLEAVRTDRMRGGRNKFGPMYKRDRAIKQQRKAMMARTKSEATLYQPMPNCQYQTNVNSAVQNIHAAAKGIPMSPMSTLSPSSQPSTVSSSYPPIIPPVTATNFYSSPITSTMERLPMNFHPGSSYINHGMKPHASYPQNFAMKPEKDVFNDQPSSCQQESATSVRSSPPTTPPNNHLHSQTDKELRLSPDRMSAAPAGNERPRTVPKLMQELLQCEPDQKVLRQKLLETVEDQMRQGEEPNSFVMLCKLADRSLVSTVEWAKNNAMFSQLEVEDQMALLQNCWSELLVLEHLYRRAVSGKDCLMTSQGQEINMSLIPSLGFGPMDCTAEVAAKLREAKVDYLEYMCLKFLILFNTDVKGLVNRSMLEKFQEQINVALLDYTLCNYPEQNDRFGQLLLRLPEIRLIAVQAEELMYLKHLNGILPSATLLMEMLHAKRQ</sequence>
<dbReference type="PROSITE" id="PS51843">
    <property type="entry name" value="NR_LBD"/>
    <property type="match status" value="1"/>
</dbReference>
<dbReference type="Pfam" id="PF00104">
    <property type="entry name" value="Hormone_recep"/>
    <property type="match status" value="1"/>
</dbReference>
<name>A0A6P4ZIB5_BRABE</name>
<proteinExistence type="inferred from homology"/>
<feature type="domain" description="NR LBD" evidence="14">
    <location>
        <begin position="414"/>
        <end position="645"/>
    </location>
</feature>
<dbReference type="GO" id="GO:0000978">
    <property type="term" value="F:RNA polymerase II cis-regulatory region sequence-specific DNA binding"/>
    <property type="evidence" value="ECO:0007669"/>
    <property type="project" value="TreeGrafter"/>
</dbReference>
<dbReference type="CDD" id="cd06944">
    <property type="entry name" value="NR_LBD_Ftz-F1_like"/>
    <property type="match status" value="1"/>
</dbReference>
<evidence type="ECO:0000259" key="14">
    <source>
        <dbReference type="PROSITE" id="PS51843"/>
    </source>
</evidence>
<dbReference type="OrthoDB" id="5984981at2759"/>
<reference evidence="16" key="1">
    <citation type="submission" date="2025-08" db="UniProtKB">
        <authorList>
            <consortium name="RefSeq"/>
        </authorList>
    </citation>
    <scope>IDENTIFICATION</scope>
    <source>
        <tissue evidence="16">Gonad</tissue>
    </source>
</reference>
<keyword evidence="6 11" id="KW-0805">Transcription regulation</keyword>
<dbReference type="InterPro" id="IPR016355">
    <property type="entry name" value="NR5-like"/>
</dbReference>
<protein>
    <submittedName>
        <fullName evidence="16">Nuclear receptor subfamily 5 group A member 2-like isoform X1</fullName>
    </submittedName>
</protein>
<dbReference type="GO" id="GO:0009755">
    <property type="term" value="P:hormone-mediated signaling pathway"/>
    <property type="evidence" value="ECO:0007669"/>
    <property type="project" value="TreeGrafter"/>
</dbReference>
<evidence type="ECO:0000256" key="9">
    <source>
        <dbReference type="ARBA" id="ARBA00023170"/>
    </source>
</evidence>
<dbReference type="RefSeq" id="XP_019640945.1">
    <property type="nucleotide sequence ID" value="XM_019785386.1"/>
</dbReference>
<keyword evidence="10 11" id="KW-0539">Nucleus</keyword>
<evidence type="ECO:0000256" key="4">
    <source>
        <dbReference type="ARBA" id="ARBA00022771"/>
    </source>
</evidence>
<keyword evidence="3 11" id="KW-0479">Metal-binding</keyword>
<evidence type="ECO:0000259" key="13">
    <source>
        <dbReference type="PROSITE" id="PS51030"/>
    </source>
</evidence>
<dbReference type="Gene3D" id="1.10.565.10">
    <property type="entry name" value="Retinoid X Receptor"/>
    <property type="match status" value="1"/>
</dbReference>
<dbReference type="InterPro" id="IPR001723">
    <property type="entry name" value="Nuclear_hrmn_rcpt"/>
</dbReference>
<dbReference type="GeneID" id="109482600"/>
<dbReference type="PROSITE" id="PS00031">
    <property type="entry name" value="NUCLEAR_REC_DBD_1"/>
    <property type="match status" value="1"/>
</dbReference>
<feature type="compositionally biased region" description="Polar residues" evidence="12">
    <location>
        <begin position="361"/>
        <end position="375"/>
    </location>
</feature>
<dbReference type="SUPFAM" id="SSF48508">
    <property type="entry name" value="Nuclear receptor ligand-binding domain"/>
    <property type="match status" value="1"/>
</dbReference>
<dbReference type="PANTHER" id="PTHR24086:SF15">
    <property type="entry name" value="NUCLEAR HORMONE RECEPTOR FTZ-F1"/>
    <property type="match status" value="1"/>
</dbReference>
<evidence type="ECO:0000256" key="10">
    <source>
        <dbReference type="ARBA" id="ARBA00023242"/>
    </source>
</evidence>
<dbReference type="GO" id="GO:0004879">
    <property type="term" value="F:nuclear receptor activity"/>
    <property type="evidence" value="ECO:0007669"/>
    <property type="project" value="InterPro"/>
</dbReference>
<dbReference type="Pfam" id="PF00105">
    <property type="entry name" value="zf-C4"/>
    <property type="match status" value="1"/>
</dbReference>
<feature type="compositionally biased region" description="Basic and acidic residues" evidence="12">
    <location>
        <begin position="389"/>
        <end position="399"/>
    </location>
</feature>
<dbReference type="GO" id="GO:0008270">
    <property type="term" value="F:zinc ion binding"/>
    <property type="evidence" value="ECO:0007669"/>
    <property type="project" value="UniProtKB-KW"/>
</dbReference>
<dbReference type="PANTHER" id="PTHR24086">
    <property type="entry name" value="NUCLEAR RECEPTOR SUBFAMILY 5 GROUP A"/>
    <property type="match status" value="1"/>
</dbReference>
<dbReference type="Gene3D" id="3.30.50.10">
    <property type="entry name" value="Erythroid Transcription Factor GATA-1, subunit A"/>
    <property type="match status" value="1"/>
</dbReference>
<dbReference type="KEGG" id="bbel:109482600"/>
<evidence type="ECO:0000256" key="8">
    <source>
        <dbReference type="ARBA" id="ARBA00023163"/>
    </source>
</evidence>
<accession>A0A6P4ZIB5</accession>
<dbReference type="FunFam" id="3.30.50.10:FF:000006">
    <property type="entry name" value="Nuclear receptor subfamily 5 group A member"/>
    <property type="match status" value="1"/>
</dbReference>
<evidence type="ECO:0000256" key="3">
    <source>
        <dbReference type="ARBA" id="ARBA00022723"/>
    </source>
</evidence>
<evidence type="ECO:0000256" key="1">
    <source>
        <dbReference type="ARBA" id="ARBA00004123"/>
    </source>
</evidence>
<keyword evidence="8 11" id="KW-0804">Transcription</keyword>
<evidence type="ECO:0000256" key="11">
    <source>
        <dbReference type="RuleBase" id="RU004334"/>
    </source>
</evidence>
<dbReference type="SMART" id="SM00399">
    <property type="entry name" value="ZnF_C4"/>
    <property type="match status" value="1"/>
</dbReference>
<evidence type="ECO:0000313" key="15">
    <source>
        <dbReference type="Proteomes" id="UP000515135"/>
    </source>
</evidence>
<dbReference type="InterPro" id="IPR013088">
    <property type="entry name" value="Znf_NHR/GATA"/>
</dbReference>
<dbReference type="CDD" id="cd07167">
    <property type="entry name" value="NR_DBD_Lrh-1_like"/>
    <property type="match status" value="1"/>
</dbReference>
<keyword evidence="5 11" id="KW-0862">Zinc</keyword>
<evidence type="ECO:0000256" key="2">
    <source>
        <dbReference type="ARBA" id="ARBA00007536"/>
    </source>
</evidence>
<keyword evidence="15" id="KW-1185">Reference proteome</keyword>
<dbReference type="InterPro" id="IPR035500">
    <property type="entry name" value="NHR-like_dom_sf"/>
</dbReference>
<dbReference type="AlphaFoldDB" id="A0A6P4ZIB5"/>
<comment type="subcellular location">
    <subcellularLocation>
        <location evidence="1 11">Nucleus</location>
    </subcellularLocation>
</comment>
<dbReference type="PROSITE" id="PS51030">
    <property type="entry name" value="NUCLEAR_REC_DBD_2"/>
    <property type="match status" value="1"/>
</dbReference>
<gene>
    <name evidence="16" type="primary">LOC109482600</name>
</gene>
<dbReference type="GO" id="GO:0090575">
    <property type="term" value="C:RNA polymerase II transcription regulator complex"/>
    <property type="evidence" value="ECO:0007669"/>
    <property type="project" value="TreeGrafter"/>
</dbReference>
<dbReference type="SUPFAM" id="SSF57716">
    <property type="entry name" value="Glucocorticoid receptor-like (DNA-binding domain)"/>
    <property type="match status" value="1"/>
</dbReference>
<evidence type="ECO:0000313" key="16">
    <source>
        <dbReference type="RefSeq" id="XP_019640945.1"/>
    </source>
</evidence>
<keyword evidence="9 11" id="KW-0675">Receptor</keyword>
<organism evidence="15 16">
    <name type="scientific">Branchiostoma belcheri</name>
    <name type="common">Amphioxus</name>
    <dbReference type="NCBI Taxonomy" id="7741"/>
    <lineage>
        <taxon>Eukaryota</taxon>
        <taxon>Metazoa</taxon>
        <taxon>Chordata</taxon>
        <taxon>Cephalochordata</taxon>
        <taxon>Leptocardii</taxon>
        <taxon>Amphioxiformes</taxon>
        <taxon>Branchiostomatidae</taxon>
        <taxon>Branchiostoma</taxon>
    </lineage>
</organism>
<evidence type="ECO:0000256" key="5">
    <source>
        <dbReference type="ARBA" id="ARBA00022833"/>
    </source>
</evidence>
<dbReference type="InterPro" id="IPR001628">
    <property type="entry name" value="Znf_hrmn_rcpt"/>
</dbReference>
<keyword evidence="4 11" id="KW-0863">Zinc-finger</keyword>
<dbReference type="FunFam" id="1.10.565.10:FF:000011">
    <property type="entry name" value="Nuclear receptor subfamily 5, group A, member 2"/>
    <property type="match status" value="1"/>
</dbReference>
<feature type="domain" description="Nuclear receptor" evidence="13">
    <location>
        <begin position="141"/>
        <end position="216"/>
    </location>
</feature>
<feature type="region of interest" description="Disordered" evidence="12">
    <location>
        <begin position="21"/>
        <end position="50"/>
    </location>
</feature>
<evidence type="ECO:0000256" key="6">
    <source>
        <dbReference type="ARBA" id="ARBA00023015"/>
    </source>
</evidence>
<keyword evidence="7 11" id="KW-0238">DNA-binding</keyword>
<dbReference type="GO" id="GO:0009888">
    <property type="term" value="P:tissue development"/>
    <property type="evidence" value="ECO:0007669"/>
    <property type="project" value="TreeGrafter"/>
</dbReference>
<evidence type="ECO:0000256" key="7">
    <source>
        <dbReference type="ARBA" id="ARBA00023125"/>
    </source>
</evidence>
<feature type="region of interest" description="Disordered" evidence="12">
    <location>
        <begin position="355"/>
        <end position="413"/>
    </location>
</feature>
<dbReference type="Proteomes" id="UP000515135">
    <property type="component" value="Unplaced"/>
</dbReference>
<dbReference type="InterPro" id="IPR000536">
    <property type="entry name" value="Nucl_hrmn_rcpt_lig-bd"/>
</dbReference>
<dbReference type="PRINTS" id="PR00398">
    <property type="entry name" value="STRDHORMONER"/>
</dbReference>